<sequence>MKKIKTLFIFFAVCLFPIFSANGVDTRNIEQRLSDILDPKVAAELVQKKEILKLKYGASNMNPEMLPVSALSEKMTSLLSKKKPVFLGEFISLYKKEGPNNPDVSKILRHISGLEGIEYFSNTYQEMRTLYLTSHAVKEVKTSDGLVYERIDDPLNEGFDGLEILARHIDATFGDFIYKYRYLKEGRDIGMVCVNTQKITHPDMSLISLQPDAMALSLAVYDLDDYILIHCLSTAKFPTIPFIGGRVKRAFSSRLTAVYNWFMDEYKCAEKGIEYSAKKKNNSDN</sequence>
<protein>
    <submittedName>
        <fullName evidence="2">Uncharacterized protein</fullName>
    </submittedName>
</protein>
<dbReference type="RefSeq" id="WP_002680323.1">
    <property type="nucleotide sequence ID" value="NZ_CM001795.1"/>
</dbReference>
<feature type="chain" id="PRO_5002393615" evidence="1">
    <location>
        <begin position="22"/>
        <end position="285"/>
    </location>
</feature>
<dbReference type="PATRIC" id="fig|999432.5.peg.1124"/>
<evidence type="ECO:0000313" key="2">
    <source>
        <dbReference type="EMBL" id="EMB33702.1"/>
    </source>
</evidence>
<dbReference type="Pfam" id="PF20380">
    <property type="entry name" value="DUF6675"/>
    <property type="match status" value="1"/>
</dbReference>
<dbReference type="HOGENOM" id="CLU_081868_0_0_12"/>
<dbReference type="InterPro" id="IPR046745">
    <property type="entry name" value="DUF6675"/>
</dbReference>
<organism evidence="2">
    <name type="scientific">Treponema denticola H-22</name>
    <dbReference type="NCBI Taxonomy" id="999432"/>
    <lineage>
        <taxon>Bacteria</taxon>
        <taxon>Pseudomonadati</taxon>
        <taxon>Spirochaetota</taxon>
        <taxon>Spirochaetia</taxon>
        <taxon>Spirochaetales</taxon>
        <taxon>Treponemataceae</taxon>
        <taxon>Treponema</taxon>
    </lineage>
</organism>
<name>A0A0E2E4P7_TREDN</name>
<dbReference type="Proteomes" id="UP000011705">
    <property type="component" value="Chromosome"/>
</dbReference>
<dbReference type="EMBL" id="AGDV01000010">
    <property type="protein sequence ID" value="EMB33702.1"/>
    <property type="molecule type" value="Genomic_DNA"/>
</dbReference>
<dbReference type="AlphaFoldDB" id="A0A0E2E4P7"/>
<reference evidence="2" key="1">
    <citation type="submission" date="2012-01" db="EMBL/GenBank/DDBJ databases">
        <title>The Genome Sequence of Treponema denticola H-22.</title>
        <authorList>
            <consortium name="The Broad Institute Genome Sequencing Platform"/>
            <person name="Earl A."/>
            <person name="Ward D."/>
            <person name="Feldgarden M."/>
            <person name="Gevers D."/>
            <person name="Blanton J.M."/>
            <person name="Fenno C.J."/>
            <person name="Baranova O.V."/>
            <person name="Mathney J."/>
            <person name="Dewhirst F.E."/>
            <person name="Izard J."/>
            <person name="Young S.K."/>
            <person name="Zeng Q."/>
            <person name="Gargeya S."/>
            <person name="Fitzgerald M."/>
            <person name="Haas B."/>
            <person name="Abouelleil A."/>
            <person name="Alvarado L."/>
            <person name="Arachchi H.M."/>
            <person name="Berlin A."/>
            <person name="Chapman S.B."/>
            <person name="Gearin G."/>
            <person name="Goldberg J."/>
            <person name="Griggs A."/>
            <person name="Gujja S."/>
            <person name="Hansen M."/>
            <person name="Heiman D."/>
            <person name="Howarth C."/>
            <person name="Larimer J."/>
            <person name="Lui A."/>
            <person name="MacDonald P.J.P."/>
            <person name="McCowen C."/>
            <person name="Montmayeur A."/>
            <person name="Murphy C."/>
            <person name="Neiman D."/>
            <person name="Pearson M."/>
            <person name="Priest M."/>
            <person name="Roberts A."/>
            <person name="Saif S."/>
            <person name="Shea T."/>
            <person name="Sisk P."/>
            <person name="Stolte C."/>
            <person name="Sykes S."/>
            <person name="Wortman J."/>
            <person name="Nusbaum C."/>
            <person name="Birren B."/>
        </authorList>
    </citation>
    <scope>NUCLEOTIDE SEQUENCE [LARGE SCALE GENOMIC DNA]</scope>
    <source>
        <strain evidence="2">H-22</strain>
    </source>
</reference>
<accession>A0A0E2E4P7</accession>
<proteinExistence type="predicted"/>
<feature type="signal peptide" evidence="1">
    <location>
        <begin position="1"/>
        <end position="21"/>
    </location>
</feature>
<dbReference type="GeneID" id="2740694"/>
<gene>
    <name evidence="2" type="ORF">HMPREF9726_01082</name>
</gene>
<evidence type="ECO:0000256" key="1">
    <source>
        <dbReference type="SAM" id="SignalP"/>
    </source>
</evidence>
<comment type="caution">
    <text evidence="2">The sequence shown here is derived from an EMBL/GenBank/DDBJ whole genome shotgun (WGS) entry which is preliminary data.</text>
</comment>
<keyword evidence="1" id="KW-0732">Signal</keyword>